<feature type="transmembrane region" description="Helical" evidence="1">
    <location>
        <begin position="6"/>
        <end position="22"/>
    </location>
</feature>
<keyword evidence="1" id="KW-1133">Transmembrane helix</keyword>
<keyword evidence="3" id="KW-1185">Reference proteome</keyword>
<organism evidence="2 3">
    <name type="scientific">Staphylococcus caprae</name>
    <dbReference type="NCBI Taxonomy" id="29380"/>
    <lineage>
        <taxon>Bacteria</taxon>
        <taxon>Bacillati</taxon>
        <taxon>Bacillota</taxon>
        <taxon>Bacilli</taxon>
        <taxon>Bacillales</taxon>
        <taxon>Staphylococcaceae</taxon>
        <taxon>Staphylococcus</taxon>
    </lineage>
</organism>
<dbReference type="Gene3D" id="3.10.450.130">
    <property type="entry name" value="folded 79 residue fragment of lin0334 like domains"/>
    <property type="match status" value="1"/>
</dbReference>
<evidence type="ECO:0000313" key="3">
    <source>
        <dbReference type="Proteomes" id="UP000274772"/>
    </source>
</evidence>
<dbReference type="RefSeq" id="WP_002445599.1">
    <property type="nucleotide sequence ID" value="NZ_AP018585.1"/>
</dbReference>
<protein>
    <recommendedName>
        <fullName evidence="4">DUF1433 domain-containing protein</fullName>
    </recommendedName>
</protein>
<evidence type="ECO:0008006" key="4">
    <source>
        <dbReference type="Google" id="ProtNLM"/>
    </source>
</evidence>
<dbReference type="InterPro" id="IPR009881">
    <property type="entry name" value="DUF1433"/>
</dbReference>
<evidence type="ECO:0000313" key="2">
    <source>
        <dbReference type="EMBL" id="BBD91939.1"/>
    </source>
</evidence>
<sequence length="139" mass="16412">MKKISILILLISVIIILFIYISHEIKREHYIKVQKARIELFFKHNLKGYKNIDIKNTYKSPMGSYNIEGTINHNKRLNFTATMTSDTNFQFEEDLTISDNIDKMFKTDSENPDFPTEIIRKTKLKSTDYEAKPPVIFKF</sequence>
<keyword evidence="1" id="KW-0472">Membrane</keyword>
<accession>A0ABM7FRV4</accession>
<reference evidence="2 3" key="1">
    <citation type="submission" date="2018-05" db="EMBL/GenBank/DDBJ databases">
        <title>Complete genome sequencing of three human clinical isolates of Staphylococcus caprae reveals virulence factors similar to those of S. epidermidis and S. capitis.</title>
        <authorList>
            <person name="Watanabe S."/>
            <person name="Cui L."/>
        </authorList>
    </citation>
    <scope>NUCLEOTIDE SEQUENCE [LARGE SCALE GENOMIC DNA]</scope>
    <source>
        <strain evidence="2 3">JMUB590</strain>
    </source>
</reference>
<gene>
    <name evidence="2" type="ORF">JMUB590_0838</name>
</gene>
<evidence type="ECO:0000256" key="1">
    <source>
        <dbReference type="SAM" id="Phobius"/>
    </source>
</evidence>
<keyword evidence="1" id="KW-0812">Transmembrane</keyword>
<dbReference type="Proteomes" id="UP000274772">
    <property type="component" value="Chromosome"/>
</dbReference>
<proteinExistence type="predicted"/>
<dbReference type="Pfam" id="PF07252">
    <property type="entry name" value="DUF1433"/>
    <property type="match status" value="1"/>
</dbReference>
<name>A0ABM7FRV4_9STAP</name>
<dbReference type="GeneID" id="58050602"/>
<dbReference type="EMBL" id="AP018586">
    <property type="protein sequence ID" value="BBD91939.1"/>
    <property type="molecule type" value="Genomic_DNA"/>
</dbReference>